<accession>A0ACB9DZ26</accession>
<keyword evidence="2" id="KW-1185">Reference proteome</keyword>
<sequence>MERQIAQMAEDQRKRDSGKLSSTTEIKPNHTQRAGKEHVNAVDAEWRKVTMKDLLGYESGIEGPDREKEVKNESESKVDVEVKKEEKEMTIEKEPQPKKDKDAQEEKQPIIAGIKQKKKGKKEKKKQEVPNKSTGPSMNQPLWDELKNAPGDTRIL</sequence>
<reference evidence="2" key="1">
    <citation type="journal article" date="2022" name="Mol. Ecol. Resour.">
        <title>The genomes of chicory, endive, great burdock and yacon provide insights into Asteraceae palaeo-polyploidization history and plant inulin production.</title>
        <authorList>
            <person name="Fan W."/>
            <person name="Wang S."/>
            <person name="Wang H."/>
            <person name="Wang A."/>
            <person name="Jiang F."/>
            <person name="Liu H."/>
            <person name="Zhao H."/>
            <person name="Xu D."/>
            <person name="Zhang Y."/>
        </authorList>
    </citation>
    <scope>NUCLEOTIDE SEQUENCE [LARGE SCALE GENOMIC DNA]</scope>
    <source>
        <strain evidence="2">cv. Punajuju</strain>
    </source>
</reference>
<comment type="caution">
    <text evidence="1">The sequence shown here is derived from an EMBL/GenBank/DDBJ whole genome shotgun (WGS) entry which is preliminary data.</text>
</comment>
<dbReference type="Proteomes" id="UP001055811">
    <property type="component" value="Linkage Group LG04"/>
</dbReference>
<organism evidence="1 2">
    <name type="scientific">Cichorium intybus</name>
    <name type="common">Chicory</name>
    <dbReference type="NCBI Taxonomy" id="13427"/>
    <lineage>
        <taxon>Eukaryota</taxon>
        <taxon>Viridiplantae</taxon>
        <taxon>Streptophyta</taxon>
        <taxon>Embryophyta</taxon>
        <taxon>Tracheophyta</taxon>
        <taxon>Spermatophyta</taxon>
        <taxon>Magnoliopsida</taxon>
        <taxon>eudicotyledons</taxon>
        <taxon>Gunneridae</taxon>
        <taxon>Pentapetalae</taxon>
        <taxon>asterids</taxon>
        <taxon>campanulids</taxon>
        <taxon>Asterales</taxon>
        <taxon>Asteraceae</taxon>
        <taxon>Cichorioideae</taxon>
        <taxon>Cichorieae</taxon>
        <taxon>Cichoriinae</taxon>
        <taxon>Cichorium</taxon>
    </lineage>
</organism>
<proteinExistence type="predicted"/>
<gene>
    <name evidence="1" type="ORF">L2E82_22986</name>
</gene>
<evidence type="ECO:0000313" key="2">
    <source>
        <dbReference type="Proteomes" id="UP001055811"/>
    </source>
</evidence>
<name>A0ACB9DZ26_CICIN</name>
<reference evidence="1 2" key="2">
    <citation type="journal article" date="2022" name="Mol. Ecol. Resour.">
        <title>The genomes of chicory, endive, great burdock and yacon provide insights into Asteraceae paleo-polyploidization history and plant inulin production.</title>
        <authorList>
            <person name="Fan W."/>
            <person name="Wang S."/>
            <person name="Wang H."/>
            <person name="Wang A."/>
            <person name="Jiang F."/>
            <person name="Liu H."/>
            <person name="Zhao H."/>
            <person name="Xu D."/>
            <person name="Zhang Y."/>
        </authorList>
    </citation>
    <scope>NUCLEOTIDE SEQUENCE [LARGE SCALE GENOMIC DNA]</scope>
    <source>
        <strain evidence="2">cv. Punajuju</strain>
        <tissue evidence="1">Leaves</tissue>
    </source>
</reference>
<evidence type="ECO:0000313" key="1">
    <source>
        <dbReference type="EMBL" id="KAI3751894.1"/>
    </source>
</evidence>
<dbReference type="EMBL" id="CM042012">
    <property type="protein sequence ID" value="KAI3751894.1"/>
    <property type="molecule type" value="Genomic_DNA"/>
</dbReference>
<protein>
    <submittedName>
        <fullName evidence="1">Uncharacterized protein</fullName>
    </submittedName>
</protein>